<evidence type="ECO:0000313" key="2">
    <source>
        <dbReference type="EMBL" id="KIS03559.1"/>
    </source>
</evidence>
<keyword evidence="1" id="KW-1133">Transmembrane helix</keyword>
<reference evidence="2 3" key="1">
    <citation type="submission" date="2013-08" db="EMBL/GenBank/DDBJ databases">
        <title>Lactobacillus wasatchii sp. WDC04, a late gas producing bacteria isolated from aged chedder cheese.</title>
        <authorList>
            <person name="Oberg C.J."/>
            <person name="Culumber M."/>
            <person name="McMahon D.J."/>
            <person name="Broadbent J.R."/>
            <person name="Oberg T.S."/>
            <person name="Ortaki F."/>
        </authorList>
    </citation>
    <scope>NUCLEOTIDE SEQUENCE [LARGE SCALE GENOMIC DNA]</scope>
    <source>
        <strain evidence="2 3">WDC04</strain>
    </source>
</reference>
<keyword evidence="1" id="KW-0472">Membrane</keyword>
<keyword evidence="1" id="KW-0812">Transmembrane</keyword>
<proteinExistence type="predicted"/>
<accession>A0A0D0YWE1</accession>
<feature type="transmembrane region" description="Helical" evidence="1">
    <location>
        <begin position="6"/>
        <end position="29"/>
    </location>
</feature>
<organism evidence="2 3">
    <name type="scientific">Paucilactobacillus wasatchensis</name>
    <dbReference type="NCBI Taxonomy" id="1335616"/>
    <lineage>
        <taxon>Bacteria</taxon>
        <taxon>Bacillati</taxon>
        <taxon>Bacillota</taxon>
        <taxon>Bacilli</taxon>
        <taxon>Lactobacillales</taxon>
        <taxon>Lactobacillaceae</taxon>
        <taxon>Paucilactobacillus</taxon>
    </lineage>
</organism>
<keyword evidence="3" id="KW-1185">Reference proteome</keyword>
<dbReference type="Proteomes" id="UP000032279">
    <property type="component" value="Unassembled WGS sequence"/>
</dbReference>
<protein>
    <submittedName>
        <fullName evidence="2">Uncharacterized protein</fullName>
    </submittedName>
</protein>
<gene>
    <name evidence="2" type="ORF">WDC_0861</name>
</gene>
<dbReference type="STRING" id="1335616.WDC_0861"/>
<evidence type="ECO:0000313" key="3">
    <source>
        <dbReference type="Proteomes" id="UP000032279"/>
    </source>
</evidence>
<evidence type="ECO:0000256" key="1">
    <source>
        <dbReference type="SAM" id="Phobius"/>
    </source>
</evidence>
<comment type="caution">
    <text evidence="2">The sequence shown here is derived from an EMBL/GenBank/DDBJ whole genome shotgun (WGS) entry which is preliminary data.</text>
</comment>
<dbReference type="AlphaFoldDB" id="A0A0D0YWE1"/>
<sequence>MAIDKLIFNLLIAITCLALDICGCSHVYATKKATNHD</sequence>
<dbReference type="PATRIC" id="fig|1335616.4.peg.862"/>
<dbReference type="EMBL" id="AWTT01000016">
    <property type="protein sequence ID" value="KIS03559.1"/>
    <property type="molecule type" value="Genomic_DNA"/>
</dbReference>
<name>A0A0D0YWE1_9LACO</name>